<keyword evidence="1" id="KW-0328">Glycosyltransferase</keyword>
<dbReference type="PANTHER" id="PTHR34106">
    <property type="entry name" value="GLYCOSIDASE"/>
    <property type="match status" value="1"/>
</dbReference>
<keyword evidence="2" id="KW-0808">Transferase</keyword>
<dbReference type="Gene3D" id="2.115.10.20">
    <property type="entry name" value="Glycosyl hydrolase domain, family 43"/>
    <property type="match status" value="1"/>
</dbReference>
<keyword evidence="5" id="KW-0378">Hydrolase</keyword>
<dbReference type="RefSeq" id="WP_185273466.1">
    <property type="nucleotide sequence ID" value="NZ_CP055156.1"/>
</dbReference>
<evidence type="ECO:0000256" key="3">
    <source>
        <dbReference type="ARBA" id="ARBA00024356"/>
    </source>
</evidence>
<dbReference type="GO" id="GO:0016757">
    <property type="term" value="F:glycosyltransferase activity"/>
    <property type="evidence" value="ECO:0007669"/>
    <property type="project" value="UniProtKB-KW"/>
</dbReference>
<dbReference type="AlphaFoldDB" id="A0A7G7G6A4"/>
<keyword evidence="6" id="KW-1185">Reference proteome</keyword>
<evidence type="ECO:0000313" key="6">
    <source>
        <dbReference type="Proteomes" id="UP000515237"/>
    </source>
</evidence>
<dbReference type="PROSITE" id="PS51257">
    <property type="entry name" value="PROKAR_LIPOPROTEIN"/>
    <property type="match status" value="1"/>
</dbReference>
<feature type="signal peptide" evidence="4">
    <location>
        <begin position="1"/>
        <end position="24"/>
    </location>
</feature>
<evidence type="ECO:0000256" key="2">
    <source>
        <dbReference type="ARBA" id="ARBA00022679"/>
    </source>
</evidence>
<evidence type="ECO:0000256" key="4">
    <source>
        <dbReference type="SAM" id="SignalP"/>
    </source>
</evidence>
<dbReference type="KEGG" id="aswu:HUW51_08075"/>
<dbReference type="SUPFAM" id="SSF75005">
    <property type="entry name" value="Arabinanase/levansucrase/invertase"/>
    <property type="match status" value="1"/>
</dbReference>
<name>A0A7G7G6A4_9BACT</name>
<protein>
    <submittedName>
        <fullName evidence="5">Glycosidase</fullName>
    </submittedName>
</protein>
<sequence>MRIVKRLNFLNFLLFIAVACNQQAKQTAETGTANDSTKISSETNPTAIKTESWTLGPFQKADDLNPIMGPDSTTKFYDPIRRDSVKWEEKDVFNPAAVVRNGQVYLLYRAEDKIGKFAGTSRVGLAISQDGLHFKRMPKPVLYPDNDFMKKYEWEGGCEDPRVVETPEGTYVMTYTTYDGKTARLCVATSKDLQTWKKHGLAFEKAHNGKYKDVWSKSGAIVCQRNGSKLVATKINGKYWMYWGDTDIFIATSDNLLDWTPMEENNKLAIAFGPRPGQFDSRLVEPGPPAMLTDDGILLIYNSMNLDKGGTADLPAGTYAAGQILLDPKNPTKVLQRTANYFMKPDKDYEITGQVGNVCFLEGLVNLNNKWFLYYGTADSKIAVATHEAK</sequence>
<proteinExistence type="inferred from homology"/>
<feature type="chain" id="PRO_5028837777" evidence="4">
    <location>
        <begin position="25"/>
        <end position="390"/>
    </location>
</feature>
<organism evidence="5 6">
    <name type="scientific">Adhaeribacter swui</name>
    <dbReference type="NCBI Taxonomy" id="2086471"/>
    <lineage>
        <taxon>Bacteria</taxon>
        <taxon>Pseudomonadati</taxon>
        <taxon>Bacteroidota</taxon>
        <taxon>Cytophagia</taxon>
        <taxon>Cytophagales</taxon>
        <taxon>Hymenobacteraceae</taxon>
        <taxon>Adhaeribacter</taxon>
    </lineage>
</organism>
<dbReference type="Pfam" id="PF04041">
    <property type="entry name" value="Glyco_hydro_130"/>
    <property type="match status" value="1"/>
</dbReference>
<dbReference type="EMBL" id="CP055156">
    <property type="protein sequence ID" value="QNF32688.1"/>
    <property type="molecule type" value="Genomic_DNA"/>
</dbReference>
<accession>A0A7G7G6A4</accession>
<dbReference type="PANTHER" id="PTHR34106:SF5">
    <property type="entry name" value="GLYCOSIDASE"/>
    <property type="match status" value="1"/>
</dbReference>
<evidence type="ECO:0000256" key="1">
    <source>
        <dbReference type="ARBA" id="ARBA00022676"/>
    </source>
</evidence>
<dbReference type="CDD" id="cd18610">
    <property type="entry name" value="GH130_BT3780-like"/>
    <property type="match status" value="1"/>
</dbReference>
<dbReference type="GO" id="GO:0016798">
    <property type="term" value="F:hydrolase activity, acting on glycosyl bonds"/>
    <property type="evidence" value="ECO:0007669"/>
    <property type="project" value="UniProtKB-KW"/>
</dbReference>
<keyword evidence="4" id="KW-0732">Signal</keyword>
<evidence type="ECO:0000313" key="5">
    <source>
        <dbReference type="EMBL" id="QNF32688.1"/>
    </source>
</evidence>
<dbReference type="PIRSF" id="PIRSF016202">
    <property type="entry name" value="PH1107"/>
    <property type="match status" value="1"/>
</dbReference>
<dbReference type="InterPro" id="IPR023296">
    <property type="entry name" value="Glyco_hydro_beta-prop_sf"/>
</dbReference>
<dbReference type="InterPro" id="IPR007184">
    <property type="entry name" value="Mannoside_phosphorylase"/>
</dbReference>
<comment type="similarity">
    <text evidence="3">Belongs to the glycosyl hydrolase 130 family.</text>
</comment>
<keyword evidence="5" id="KW-0326">Glycosidase</keyword>
<gene>
    <name evidence="5" type="ORF">HUW51_08075</name>
</gene>
<dbReference type="Proteomes" id="UP000515237">
    <property type="component" value="Chromosome"/>
</dbReference>
<reference evidence="5 6" key="1">
    <citation type="journal article" date="2018" name="Int. J. Syst. Evol. Microbiol.">
        <title>Adhaeribacter swui sp. nov., isolated from wet mud.</title>
        <authorList>
            <person name="Kim D.U."/>
            <person name="Kim K.W."/>
            <person name="Kang M.S."/>
            <person name="Kim J.Y."/>
            <person name="Jang J.H."/>
            <person name="Kim M.K."/>
        </authorList>
    </citation>
    <scope>NUCLEOTIDE SEQUENCE [LARGE SCALE GENOMIC DNA]</scope>
    <source>
        <strain evidence="5 6">KCTC 52873</strain>
    </source>
</reference>